<keyword evidence="7" id="KW-1185">Reference proteome</keyword>
<dbReference type="PANTHER" id="PTHR30346">
    <property type="entry name" value="TRANSCRIPTIONAL DUAL REGULATOR HCAR-RELATED"/>
    <property type="match status" value="1"/>
</dbReference>
<dbReference type="Pfam" id="PF00126">
    <property type="entry name" value="HTH_1"/>
    <property type="match status" value="1"/>
</dbReference>
<gene>
    <name evidence="6" type="ORF">E4M00_15875</name>
</gene>
<dbReference type="PRINTS" id="PR00039">
    <property type="entry name" value="HTHLYSR"/>
</dbReference>
<dbReference type="EMBL" id="SPQZ01000007">
    <property type="protein sequence ID" value="TFV95141.1"/>
    <property type="molecule type" value="Genomic_DNA"/>
</dbReference>
<dbReference type="Gene3D" id="1.10.10.10">
    <property type="entry name" value="Winged helix-like DNA-binding domain superfamily/Winged helix DNA-binding domain"/>
    <property type="match status" value="1"/>
</dbReference>
<proteinExistence type="inferred from homology"/>
<dbReference type="SUPFAM" id="SSF46785">
    <property type="entry name" value="Winged helix' DNA-binding domain"/>
    <property type="match status" value="1"/>
</dbReference>
<comment type="similarity">
    <text evidence="1">Belongs to the LysR transcriptional regulatory family.</text>
</comment>
<dbReference type="InterPro" id="IPR000847">
    <property type="entry name" value="LysR_HTH_N"/>
</dbReference>
<evidence type="ECO:0000259" key="5">
    <source>
        <dbReference type="PROSITE" id="PS50931"/>
    </source>
</evidence>
<comment type="caution">
    <text evidence="6">The sequence shown here is derived from an EMBL/GenBank/DDBJ whole genome shotgun (WGS) entry which is preliminary data.</text>
</comment>
<dbReference type="GO" id="GO:0003700">
    <property type="term" value="F:DNA-binding transcription factor activity"/>
    <property type="evidence" value="ECO:0007669"/>
    <property type="project" value="InterPro"/>
</dbReference>
<evidence type="ECO:0000313" key="7">
    <source>
        <dbReference type="Proteomes" id="UP000298127"/>
    </source>
</evidence>
<dbReference type="RefSeq" id="WP_135121455.1">
    <property type="nucleotide sequence ID" value="NZ_SPQZ01000007.1"/>
</dbReference>
<name>A0A4Y9QRG3_9MICO</name>
<evidence type="ECO:0000256" key="2">
    <source>
        <dbReference type="ARBA" id="ARBA00023015"/>
    </source>
</evidence>
<dbReference type="AlphaFoldDB" id="A0A4Y9QRG3"/>
<keyword evidence="2" id="KW-0805">Transcription regulation</keyword>
<evidence type="ECO:0000256" key="4">
    <source>
        <dbReference type="ARBA" id="ARBA00023163"/>
    </source>
</evidence>
<dbReference type="InterPro" id="IPR036388">
    <property type="entry name" value="WH-like_DNA-bd_sf"/>
</dbReference>
<dbReference type="SUPFAM" id="SSF53850">
    <property type="entry name" value="Periplasmic binding protein-like II"/>
    <property type="match status" value="1"/>
</dbReference>
<keyword evidence="3" id="KW-0238">DNA-binding</keyword>
<dbReference type="FunFam" id="1.10.10.10:FF:000001">
    <property type="entry name" value="LysR family transcriptional regulator"/>
    <property type="match status" value="1"/>
</dbReference>
<dbReference type="CDD" id="cd08423">
    <property type="entry name" value="PBP2_LTTR_like_6"/>
    <property type="match status" value="1"/>
</dbReference>
<evidence type="ECO:0000313" key="6">
    <source>
        <dbReference type="EMBL" id="TFV95141.1"/>
    </source>
</evidence>
<dbReference type="PROSITE" id="PS50931">
    <property type="entry name" value="HTH_LYSR"/>
    <property type="match status" value="1"/>
</dbReference>
<feature type="domain" description="HTH lysR-type" evidence="5">
    <location>
        <begin position="8"/>
        <end position="65"/>
    </location>
</feature>
<dbReference type="Pfam" id="PF03466">
    <property type="entry name" value="LysR_substrate"/>
    <property type="match status" value="1"/>
</dbReference>
<dbReference type="Gene3D" id="3.40.190.10">
    <property type="entry name" value="Periplasmic binding protein-like II"/>
    <property type="match status" value="2"/>
</dbReference>
<sequence length="317" mass="33212">MNSTDLDLDSHSLRTVLAIAEHGSITAASEALGYSQPAISQHVKRLEARIGMPVLERTGRTVRLTEAGTVLARHAQTVATALDAAAGEIAELQGLRSGRVRIAAFPSASATIVPRLLAAMAERHPAVSISYLEAEPPEAVAAVRENRADIAITFSYPGDQDDPHRESARGLSVRTVGREPVHVVLPESHQQAAAASVDIAALADESWIAGCPRCRGHLVELCAASGYVPRIGYETDNFVAVLGMVAAGLGVATLPRLALASTRLPAGVVALPTTHADHRTLNVVTAEGAEKVPAIGASLRVLAGIDRSEWTGEDLHA</sequence>
<dbReference type="GO" id="GO:0003677">
    <property type="term" value="F:DNA binding"/>
    <property type="evidence" value="ECO:0007669"/>
    <property type="project" value="UniProtKB-KW"/>
</dbReference>
<keyword evidence="4" id="KW-0804">Transcription</keyword>
<accession>A0A4Y9QRG3</accession>
<dbReference type="PANTHER" id="PTHR30346:SF29">
    <property type="entry name" value="LYSR SUBSTRATE-BINDING"/>
    <property type="match status" value="1"/>
</dbReference>
<protein>
    <submittedName>
        <fullName evidence="6">LysR family transcriptional regulator</fullName>
    </submittedName>
</protein>
<organism evidence="6 7">
    <name type="scientific">Orlajensenia leifsoniae</name>
    <dbReference type="NCBI Taxonomy" id="2561933"/>
    <lineage>
        <taxon>Bacteria</taxon>
        <taxon>Bacillati</taxon>
        <taxon>Actinomycetota</taxon>
        <taxon>Actinomycetes</taxon>
        <taxon>Micrococcales</taxon>
        <taxon>Microbacteriaceae</taxon>
        <taxon>Orlajensenia</taxon>
    </lineage>
</organism>
<dbReference type="GO" id="GO:0032993">
    <property type="term" value="C:protein-DNA complex"/>
    <property type="evidence" value="ECO:0007669"/>
    <property type="project" value="TreeGrafter"/>
</dbReference>
<evidence type="ECO:0000256" key="3">
    <source>
        <dbReference type="ARBA" id="ARBA00023125"/>
    </source>
</evidence>
<dbReference type="InterPro" id="IPR036390">
    <property type="entry name" value="WH_DNA-bd_sf"/>
</dbReference>
<evidence type="ECO:0000256" key="1">
    <source>
        <dbReference type="ARBA" id="ARBA00009437"/>
    </source>
</evidence>
<reference evidence="6 7" key="1">
    <citation type="journal article" date="2018" name="J. Microbiol.">
        <title>Leifsonia flava sp. nov., a novel actinobacterium isolated from the rhizosphere of Aquilegia viridiflora.</title>
        <authorList>
            <person name="Cai Y."/>
            <person name="Tao W.Z."/>
            <person name="Ma Y.J."/>
            <person name="Cheng J."/>
            <person name="Zhang M.Y."/>
            <person name="Zhang Y.X."/>
        </authorList>
    </citation>
    <scope>NUCLEOTIDE SEQUENCE [LARGE SCALE GENOMIC DNA]</scope>
    <source>
        <strain evidence="6 7">SYP-B2174</strain>
    </source>
</reference>
<dbReference type="InterPro" id="IPR005119">
    <property type="entry name" value="LysR_subst-bd"/>
</dbReference>
<dbReference type="Proteomes" id="UP000298127">
    <property type="component" value="Unassembled WGS sequence"/>
</dbReference>